<proteinExistence type="predicted"/>
<name>A0A7S2PCK2_9DINO</name>
<dbReference type="InterPro" id="IPR036249">
    <property type="entry name" value="Thioredoxin-like_sf"/>
</dbReference>
<gene>
    <name evidence="1" type="ORF">BRAN1462_LOCUS34755</name>
</gene>
<dbReference type="GO" id="GO:0005737">
    <property type="term" value="C:cytoplasm"/>
    <property type="evidence" value="ECO:0007669"/>
    <property type="project" value="TreeGrafter"/>
</dbReference>
<accession>A0A7S2PCK2</accession>
<organism evidence="1">
    <name type="scientific">Zooxanthella nutricula</name>
    <dbReference type="NCBI Taxonomy" id="1333877"/>
    <lineage>
        <taxon>Eukaryota</taxon>
        <taxon>Sar</taxon>
        <taxon>Alveolata</taxon>
        <taxon>Dinophyceae</taxon>
        <taxon>Peridiniales</taxon>
        <taxon>Peridiniales incertae sedis</taxon>
        <taxon>Zooxanthella</taxon>
    </lineage>
</organism>
<dbReference type="PANTHER" id="PTHR45694">
    <property type="entry name" value="GLUTAREDOXIN 2"/>
    <property type="match status" value="1"/>
</dbReference>
<dbReference type="GO" id="GO:0034599">
    <property type="term" value="P:cellular response to oxidative stress"/>
    <property type="evidence" value="ECO:0007669"/>
    <property type="project" value="TreeGrafter"/>
</dbReference>
<dbReference type="CDD" id="cd02066">
    <property type="entry name" value="GRX_family"/>
    <property type="match status" value="1"/>
</dbReference>
<evidence type="ECO:0008006" key="2">
    <source>
        <dbReference type="Google" id="ProtNLM"/>
    </source>
</evidence>
<evidence type="ECO:0000313" key="1">
    <source>
        <dbReference type="EMBL" id="CAD9591629.1"/>
    </source>
</evidence>
<dbReference type="GO" id="GO:0015038">
    <property type="term" value="F:glutathione disulfide oxidoreductase activity"/>
    <property type="evidence" value="ECO:0007669"/>
    <property type="project" value="TreeGrafter"/>
</dbReference>
<protein>
    <recommendedName>
        <fullName evidence="2">Glutaredoxin domain-containing protein</fullName>
    </recommendedName>
</protein>
<dbReference type="PANTHER" id="PTHR45694:SF18">
    <property type="entry name" value="GLUTAREDOXIN-1-RELATED"/>
    <property type="match status" value="1"/>
</dbReference>
<dbReference type="SUPFAM" id="SSF52833">
    <property type="entry name" value="Thioredoxin-like"/>
    <property type="match status" value="2"/>
</dbReference>
<dbReference type="AlphaFoldDB" id="A0A7S2PCK2"/>
<dbReference type="Gene3D" id="3.40.30.10">
    <property type="entry name" value="Glutaredoxin"/>
    <property type="match status" value="2"/>
</dbReference>
<dbReference type="PROSITE" id="PS51354">
    <property type="entry name" value="GLUTAREDOXIN_2"/>
    <property type="match status" value="2"/>
</dbReference>
<sequence>MDVRTFRNGRIQAQAAAVRKVGPRGGEADKENQSVNVPAAPSLEALTSSQPFVVVSLDGCGQCEELKALLTARGVPAAAFVKWNKGGAEYPALKKQLAAHAGEVFTFPQVFADSKYQGGFKEVAGKVEQGAYDELFEREFGAEPSTLKRWIDRRPMVVFSLPSCPNCDVLRADLVRRGVPADDVFIKLDKAKPEYPSMKAQLQKLIGRDAFAFPQTFVRTAYQGNFDEVIAKADAGDYADFFAEQFGVKPPAPAPPDVGAAFALDEDF</sequence>
<reference evidence="1" key="1">
    <citation type="submission" date="2021-01" db="EMBL/GenBank/DDBJ databases">
        <authorList>
            <person name="Corre E."/>
            <person name="Pelletier E."/>
            <person name="Niang G."/>
            <person name="Scheremetjew M."/>
            <person name="Finn R."/>
            <person name="Kale V."/>
            <person name="Holt S."/>
            <person name="Cochrane G."/>
            <person name="Meng A."/>
            <person name="Brown T."/>
            <person name="Cohen L."/>
        </authorList>
    </citation>
    <scope>NUCLEOTIDE SEQUENCE</scope>
    <source>
        <strain evidence="1">RCC3387</strain>
    </source>
</reference>
<dbReference type="EMBL" id="HBGW01054742">
    <property type="protein sequence ID" value="CAD9591629.1"/>
    <property type="molecule type" value="Transcribed_RNA"/>
</dbReference>